<dbReference type="STRING" id="573321.SAMN04488505_102151"/>
<dbReference type="Proteomes" id="UP000198984">
    <property type="component" value="Unassembled WGS sequence"/>
</dbReference>
<name>A0A1H7PSG5_9BACT</name>
<sequence length="58" mass="6437">MLLTVQRWNSFQDFIRGKNDLLGGEFGQSMFTPCDGTIEHAGYPPSVLSSALKFLLMA</sequence>
<accession>A0A1H7PSG5</accession>
<reference evidence="1 2" key="1">
    <citation type="submission" date="2016-10" db="EMBL/GenBank/DDBJ databases">
        <authorList>
            <person name="de Groot N.N."/>
        </authorList>
    </citation>
    <scope>NUCLEOTIDE SEQUENCE [LARGE SCALE GENOMIC DNA]</scope>
    <source>
        <strain evidence="1 2">DSM 21039</strain>
    </source>
</reference>
<keyword evidence="2" id="KW-1185">Reference proteome</keyword>
<gene>
    <name evidence="1" type="ORF">SAMN04488505_102151</name>
</gene>
<protein>
    <submittedName>
        <fullName evidence="1">Uncharacterized protein</fullName>
    </submittedName>
</protein>
<proteinExistence type="predicted"/>
<evidence type="ECO:0000313" key="1">
    <source>
        <dbReference type="EMBL" id="SEL38195.1"/>
    </source>
</evidence>
<dbReference type="EMBL" id="FOBB01000002">
    <property type="protein sequence ID" value="SEL38195.1"/>
    <property type="molecule type" value="Genomic_DNA"/>
</dbReference>
<organism evidence="1 2">
    <name type="scientific">Chitinophaga rupis</name>
    <dbReference type="NCBI Taxonomy" id="573321"/>
    <lineage>
        <taxon>Bacteria</taxon>
        <taxon>Pseudomonadati</taxon>
        <taxon>Bacteroidota</taxon>
        <taxon>Chitinophagia</taxon>
        <taxon>Chitinophagales</taxon>
        <taxon>Chitinophagaceae</taxon>
        <taxon>Chitinophaga</taxon>
    </lineage>
</organism>
<dbReference type="AlphaFoldDB" id="A0A1H7PSG5"/>
<evidence type="ECO:0000313" key="2">
    <source>
        <dbReference type="Proteomes" id="UP000198984"/>
    </source>
</evidence>